<keyword evidence="3 5" id="KW-1133">Transmembrane helix</keyword>
<dbReference type="EMBL" id="JAPZBU010000005">
    <property type="protein sequence ID" value="KAJ5404538.1"/>
    <property type="molecule type" value="Genomic_DNA"/>
</dbReference>
<dbReference type="OrthoDB" id="440553at2759"/>
<accession>A0A9W9W6V2</accession>
<sequence length="155" mass="16859">MSRVEEDTTIHGVKQDILMFPVERARLQICLPMAILAAACIALYGALIAHKYPLWVSLLMVFTICFCITAAYNVMNILIVDLYCSTPATAMAANNLVRCSLGAGAAAVVNPLINKVGVQWTYGIVAGNLLAVTPLLMLVYAKGWSWRRVQAGMQI</sequence>
<evidence type="ECO:0000256" key="4">
    <source>
        <dbReference type="ARBA" id="ARBA00023136"/>
    </source>
</evidence>
<comment type="subcellular location">
    <subcellularLocation>
        <location evidence="1">Membrane</location>
        <topology evidence="1">Multi-pass membrane protein</topology>
    </subcellularLocation>
</comment>
<evidence type="ECO:0008006" key="8">
    <source>
        <dbReference type="Google" id="ProtNLM"/>
    </source>
</evidence>
<reference evidence="6" key="1">
    <citation type="submission" date="2022-12" db="EMBL/GenBank/DDBJ databases">
        <authorList>
            <person name="Petersen C."/>
        </authorList>
    </citation>
    <scope>NUCLEOTIDE SEQUENCE</scope>
    <source>
        <strain evidence="6">IBT 29677</strain>
    </source>
</reference>
<evidence type="ECO:0000256" key="2">
    <source>
        <dbReference type="ARBA" id="ARBA00022692"/>
    </source>
</evidence>
<dbReference type="PANTHER" id="PTHR23502:SF144">
    <property type="entry name" value="MAJOR FACILITATOR SUPERFAMILY (MFS) PROFILE DOMAIN-CONTAINING PROTEIN"/>
    <property type="match status" value="1"/>
</dbReference>
<dbReference type="RefSeq" id="XP_056491780.1">
    <property type="nucleotide sequence ID" value="XM_056629046.1"/>
</dbReference>
<dbReference type="PANTHER" id="PTHR23502">
    <property type="entry name" value="MAJOR FACILITATOR SUPERFAMILY"/>
    <property type="match status" value="1"/>
</dbReference>
<protein>
    <recommendedName>
        <fullName evidence="8">Major facilitator superfamily (MFS) profile domain-containing protein</fullName>
    </recommendedName>
</protein>
<dbReference type="GO" id="GO:0022857">
    <property type="term" value="F:transmembrane transporter activity"/>
    <property type="evidence" value="ECO:0007669"/>
    <property type="project" value="TreeGrafter"/>
</dbReference>
<keyword evidence="7" id="KW-1185">Reference proteome</keyword>
<comment type="caution">
    <text evidence="6">The sequence shown here is derived from an EMBL/GenBank/DDBJ whole genome shotgun (WGS) entry which is preliminary data.</text>
</comment>
<reference evidence="6" key="2">
    <citation type="journal article" date="2023" name="IMA Fungus">
        <title>Comparative genomic study of the Penicillium genus elucidates a diverse pangenome and 15 lateral gene transfer events.</title>
        <authorList>
            <person name="Petersen C."/>
            <person name="Sorensen T."/>
            <person name="Nielsen M.R."/>
            <person name="Sondergaard T.E."/>
            <person name="Sorensen J.L."/>
            <person name="Fitzpatrick D.A."/>
            <person name="Frisvad J.C."/>
            <person name="Nielsen K.L."/>
        </authorList>
    </citation>
    <scope>NUCLEOTIDE SEQUENCE</scope>
    <source>
        <strain evidence="6">IBT 29677</strain>
    </source>
</reference>
<evidence type="ECO:0000313" key="6">
    <source>
        <dbReference type="EMBL" id="KAJ5404538.1"/>
    </source>
</evidence>
<dbReference type="InterPro" id="IPR036259">
    <property type="entry name" value="MFS_trans_sf"/>
</dbReference>
<gene>
    <name evidence="6" type="ORF">N7509_004409</name>
</gene>
<feature type="transmembrane region" description="Helical" evidence="5">
    <location>
        <begin position="119"/>
        <end position="141"/>
    </location>
</feature>
<organism evidence="6 7">
    <name type="scientific">Penicillium cosmopolitanum</name>
    <dbReference type="NCBI Taxonomy" id="1131564"/>
    <lineage>
        <taxon>Eukaryota</taxon>
        <taxon>Fungi</taxon>
        <taxon>Dikarya</taxon>
        <taxon>Ascomycota</taxon>
        <taxon>Pezizomycotina</taxon>
        <taxon>Eurotiomycetes</taxon>
        <taxon>Eurotiomycetidae</taxon>
        <taxon>Eurotiales</taxon>
        <taxon>Aspergillaceae</taxon>
        <taxon>Penicillium</taxon>
    </lineage>
</organism>
<name>A0A9W9W6V2_9EURO</name>
<dbReference type="SUPFAM" id="SSF103473">
    <property type="entry name" value="MFS general substrate transporter"/>
    <property type="match status" value="1"/>
</dbReference>
<keyword evidence="2 5" id="KW-0812">Transmembrane</keyword>
<evidence type="ECO:0000313" key="7">
    <source>
        <dbReference type="Proteomes" id="UP001147747"/>
    </source>
</evidence>
<evidence type="ECO:0000256" key="5">
    <source>
        <dbReference type="SAM" id="Phobius"/>
    </source>
</evidence>
<feature type="transmembrane region" description="Helical" evidence="5">
    <location>
        <begin position="29"/>
        <end position="49"/>
    </location>
</feature>
<feature type="transmembrane region" description="Helical" evidence="5">
    <location>
        <begin position="55"/>
        <end position="84"/>
    </location>
</feature>
<evidence type="ECO:0000256" key="1">
    <source>
        <dbReference type="ARBA" id="ARBA00004141"/>
    </source>
</evidence>
<feature type="transmembrane region" description="Helical" evidence="5">
    <location>
        <begin position="96"/>
        <end position="113"/>
    </location>
</feature>
<proteinExistence type="predicted"/>
<evidence type="ECO:0000256" key="3">
    <source>
        <dbReference type="ARBA" id="ARBA00022989"/>
    </source>
</evidence>
<dbReference type="GO" id="GO:0005886">
    <property type="term" value="C:plasma membrane"/>
    <property type="evidence" value="ECO:0007669"/>
    <property type="project" value="TreeGrafter"/>
</dbReference>
<dbReference type="Gene3D" id="1.20.1250.20">
    <property type="entry name" value="MFS general substrate transporter like domains"/>
    <property type="match status" value="1"/>
</dbReference>
<dbReference type="Proteomes" id="UP001147747">
    <property type="component" value="Unassembled WGS sequence"/>
</dbReference>
<keyword evidence="4 5" id="KW-0472">Membrane</keyword>
<dbReference type="GeneID" id="81368026"/>
<dbReference type="AlphaFoldDB" id="A0A9W9W6V2"/>